<feature type="signal peptide" evidence="1">
    <location>
        <begin position="1"/>
        <end position="27"/>
    </location>
</feature>
<dbReference type="RefSeq" id="WP_143236635.1">
    <property type="nucleotide sequence ID" value="NZ_VJWL01000006.1"/>
</dbReference>
<evidence type="ECO:0000256" key="1">
    <source>
        <dbReference type="SAM" id="SignalP"/>
    </source>
</evidence>
<comment type="caution">
    <text evidence="2">The sequence shown here is derived from an EMBL/GenBank/DDBJ whole genome shotgun (WGS) entry which is preliminary data.</text>
</comment>
<evidence type="ECO:0000313" key="2">
    <source>
        <dbReference type="EMBL" id="TRW47827.1"/>
    </source>
</evidence>
<reference evidence="2 3" key="1">
    <citation type="submission" date="2019-07" db="EMBL/GenBank/DDBJ databases">
        <authorList>
            <person name="Yang M."/>
            <person name="Zhao D."/>
            <person name="Xiang H."/>
        </authorList>
    </citation>
    <scope>NUCLEOTIDE SEQUENCE [LARGE SCALE GENOMIC DNA]</scope>
    <source>
        <strain evidence="2 3">IM1326</strain>
    </source>
</reference>
<keyword evidence="1" id="KW-0732">Signal</keyword>
<evidence type="ECO:0000313" key="3">
    <source>
        <dbReference type="Proteomes" id="UP000320359"/>
    </source>
</evidence>
<accession>A0A552WYG6</accession>
<gene>
    <name evidence="2" type="ORF">FM042_11720</name>
</gene>
<dbReference type="EMBL" id="VJWL01000006">
    <property type="protein sequence ID" value="TRW47827.1"/>
    <property type="molecule type" value="Genomic_DNA"/>
</dbReference>
<sequence length="145" mass="15904">MKLSLRSILLISILCSSLVGVFSATHASPPQITPANLSCTKNCAEIINLGSKYLVVAMDNQGNIFFVQPLDISPEAMYQGESEVRNSGYYQTASSGDSVTSTEHRYVTATEIIVVTTYLHFNAEGELIDVQVNEVRFPRSDLQEP</sequence>
<keyword evidence="3" id="KW-1185">Reference proteome</keyword>
<proteinExistence type="predicted"/>
<protein>
    <submittedName>
        <fullName evidence="2">Uncharacterized protein</fullName>
    </submittedName>
</protein>
<name>A0A552WYG6_9GAMM</name>
<dbReference type="Proteomes" id="UP000320359">
    <property type="component" value="Unassembled WGS sequence"/>
</dbReference>
<feature type="chain" id="PRO_5021898513" evidence="1">
    <location>
        <begin position="28"/>
        <end position="145"/>
    </location>
</feature>
<dbReference type="OrthoDB" id="6401696at2"/>
<dbReference type="AlphaFoldDB" id="A0A552WYG6"/>
<organism evidence="2 3">
    <name type="scientific">Aliidiomarina halalkaliphila</name>
    <dbReference type="NCBI Taxonomy" id="2593535"/>
    <lineage>
        <taxon>Bacteria</taxon>
        <taxon>Pseudomonadati</taxon>
        <taxon>Pseudomonadota</taxon>
        <taxon>Gammaproteobacteria</taxon>
        <taxon>Alteromonadales</taxon>
        <taxon>Idiomarinaceae</taxon>
        <taxon>Aliidiomarina</taxon>
    </lineage>
</organism>